<evidence type="ECO:0000256" key="4">
    <source>
        <dbReference type="SAM" id="MobiDB-lite"/>
    </source>
</evidence>
<sequence length="286" mass="32407">TWISWFCTLPGHEYFAEVAEDFIEDDFNLTGLVAMVPFYKEALEMILDVEPGELLNSPLSLFVPPDGIDHSNVPKRFWFTEDDTVKVPDVSIVESSAELLYGLIHQRYIITRQGLAQMNAKYENAHFGYCPRVFCHTSKVVPCGRSDLPGVDTVILYCPNCLDTYIPPSSRFNGIDGAFFGTTFPHLLFQTYRDTPPTIISPPSPQSPFIPQSDLQRKSLIIGGETDIGNSPSSKIYGPRIYGFRVSERARSGSRMQWLRLRPRDEEEFQRGLQQVEDTNKSLDPN</sequence>
<evidence type="ECO:0000256" key="3">
    <source>
        <dbReference type="RuleBase" id="RU361268"/>
    </source>
</evidence>
<comment type="function">
    <text evidence="2 3">Regulatory subunit of casein kinase II/CK2. As part of the kinase complex regulates the basal catalytic activity of the alpha subunit a constitutively active serine/threonine-protein kinase that phosphorylates a large number of substrates containing acidic residues C-terminal to the phosphorylated serine or threonine.</text>
</comment>
<dbReference type="Gene3D" id="2.20.25.20">
    <property type="match status" value="1"/>
</dbReference>
<dbReference type="PRINTS" id="PR00472">
    <property type="entry name" value="CASNKINASEII"/>
</dbReference>
<dbReference type="Proteomes" id="UP000001072">
    <property type="component" value="Unassembled WGS sequence"/>
</dbReference>
<dbReference type="STRING" id="747676.F4RJ56"/>
<feature type="non-terminal residue" evidence="5">
    <location>
        <position position="1"/>
    </location>
</feature>
<dbReference type="InterPro" id="IPR035991">
    <property type="entry name" value="Casein_kinase_II_beta-like"/>
</dbReference>
<dbReference type="SUPFAM" id="SSF57798">
    <property type="entry name" value="Casein kinase II beta subunit"/>
    <property type="match status" value="1"/>
</dbReference>
<keyword evidence="6" id="KW-1185">Reference proteome</keyword>
<evidence type="ECO:0000256" key="1">
    <source>
        <dbReference type="ARBA" id="ARBA00006941"/>
    </source>
</evidence>
<feature type="compositionally biased region" description="Polar residues" evidence="4">
    <location>
        <begin position="272"/>
        <end position="286"/>
    </location>
</feature>
<comment type="subunit">
    <text evidence="3">Tetramer of two alpha and two beta subunits.</text>
</comment>
<dbReference type="KEGG" id="mlr:MELLADRAFT_35358"/>
<dbReference type="GO" id="GO:0019887">
    <property type="term" value="F:protein kinase regulator activity"/>
    <property type="evidence" value="ECO:0007669"/>
    <property type="project" value="InterPro"/>
</dbReference>
<dbReference type="GO" id="GO:0034456">
    <property type="term" value="C:UTP-C complex"/>
    <property type="evidence" value="ECO:0007669"/>
    <property type="project" value="TreeGrafter"/>
</dbReference>
<dbReference type="PANTHER" id="PTHR11740">
    <property type="entry name" value="CASEIN KINASE II SUBUNIT BETA"/>
    <property type="match status" value="1"/>
</dbReference>
<dbReference type="FunCoup" id="F4RJ56">
    <property type="interactions" value="119"/>
</dbReference>
<accession>F4RJ56</accession>
<dbReference type="VEuPathDB" id="FungiDB:MELLADRAFT_35358"/>
<dbReference type="GO" id="GO:0006359">
    <property type="term" value="P:regulation of transcription by RNA polymerase III"/>
    <property type="evidence" value="ECO:0007669"/>
    <property type="project" value="TreeGrafter"/>
</dbReference>
<dbReference type="AlphaFoldDB" id="F4RJ56"/>
<dbReference type="PANTHER" id="PTHR11740:SF0">
    <property type="entry name" value="CASEIN KINASE II SUBUNIT BETA"/>
    <property type="match status" value="1"/>
</dbReference>
<dbReference type="Pfam" id="PF01214">
    <property type="entry name" value="CK_II_beta"/>
    <property type="match status" value="1"/>
</dbReference>
<dbReference type="InterPro" id="IPR016149">
    <property type="entry name" value="Casein_kin_II_reg-sub_N"/>
</dbReference>
<dbReference type="GeneID" id="18927460"/>
<comment type="similarity">
    <text evidence="1 3">Belongs to the casein kinase 2 subunit beta family.</text>
</comment>
<dbReference type="eggNOG" id="KOG3092">
    <property type="taxonomic scope" value="Eukaryota"/>
</dbReference>
<organism evidence="6">
    <name type="scientific">Melampsora larici-populina (strain 98AG31 / pathotype 3-4-7)</name>
    <name type="common">Poplar leaf rust fungus</name>
    <dbReference type="NCBI Taxonomy" id="747676"/>
    <lineage>
        <taxon>Eukaryota</taxon>
        <taxon>Fungi</taxon>
        <taxon>Dikarya</taxon>
        <taxon>Basidiomycota</taxon>
        <taxon>Pucciniomycotina</taxon>
        <taxon>Pucciniomycetes</taxon>
        <taxon>Pucciniales</taxon>
        <taxon>Melampsoraceae</taxon>
        <taxon>Melampsora</taxon>
    </lineage>
</organism>
<evidence type="ECO:0000256" key="2">
    <source>
        <dbReference type="ARBA" id="ARBA00045899"/>
    </source>
</evidence>
<reference evidence="6" key="1">
    <citation type="journal article" date="2011" name="Proc. Natl. Acad. Sci. U.S.A.">
        <title>Obligate biotrophy features unraveled by the genomic analysis of rust fungi.</title>
        <authorList>
            <person name="Duplessis S."/>
            <person name="Cuomo C.A."/>
            <person name="Lin Y.-C."/>
            <person name="Aerts A."/>
            <person name="Tisserant E."/>
            <person name="Veneault-Fourrey C."/>
            <person name="Joly D.L."/>
            <person name="Hacquard S."/>
            <person name="Amselem J."/>
            <person name="Cantarel B.L."/>
            <person name="Chiu R."/>
            <person name="Coutinho P.M."/>
            <person name="Feau N."/>
            <person name="Field M."/>
            <person name="Frey P."/>
            <person name="Gelhaye E."/>
            <person name="Goldberg J."/>
            <person name="Grabherr M.G."/>
            <person name="Kodira C.D."/>
            <person name="Kohler A."/>
            <person name="Kuees U."/>
            <person name="Lindquist E.A."/>
            <person name="Lucas S.M."/>
            <person name="Mago R."/>
            <person name="Mauceli E."/>
            <person name="Morin E."/>
            <person name="Murat C."/>
            <person name="Pangilinan J.L."/>
            <person name="Park R."/>
            <person name="Pearson M."/>
            <person name="Quesneville H."/>
            <person name="Rouhier N."/>
            <person name="Sakthikumar S."/>
            <person name="Salamov A.A."/>
            <person name="Schmutz J."/>
            <person name="Selles B."/>
            <person name="Shapiro H."/>
            <person name="Tanguay P."/>
            <person name="Tuskan G.A."/>
            <person name="Henrissat B."/>
            <person name="Van de Peer Y."/>
            <person name="Rouze P."/>
            <person name="Ellis J.G."/>
            <person name="Dodds P.N."/>
            <person name="Schein J.E."/>
            <person name="Zhong S."/>
            <person name="Hamelin R.C."/>
            <person name="Grigoriev I.V."/>
            <person name="Szabo L.J."/>
            <person name="Martin F."/>
        </authorList>
    </citation>
    <scope>NUCLEOTIDE SEQUENCE [LARGE SCALE GENOMIC DNA]</scope>
    <source>
        <strain evidence="6">98AG31 / pathotype 3-4-7</strain>
    </source>
</reference>
<dbReference type="InParanoid" id="F4RJ56"/>
<dbReference type="SMART" id="SM01085">
    <property type="entry name" value="CK_II_beta"/>
    <property type="match status" value="1"/>
</dbReference>
<dbReference type="HOGENOM" id="CLU_034027_3_2_1"/>
<dbReference type="RefSeq" id="XP_007409043.1">
    <property type="nucleotide sequence ID" value="XM_007408981.1"/>
</dbReference>
<dbReference type="OrthoDB" id="2275560at2759"/>
<protein>
    <recommendedName>
        <fullName evidence="3">Casein kinase II subunit beta</fullName>
        <shortName evidence="3">CK II beta</shortName>
    </recommendedName>
</protein>
<proteinExistence type="inferred from homology"/>
<feature type="region of interest" description="Disordered" evidence="4">
    <location>
        <begin position="267"/>
        <end position="286"/>
    </location>
</feature>
<dbReference type="Gene3D" id="1.10.1820.10">
    <property type="entry name" value="protein kinase ck2 holoenzyme, chain C, domain 1"/>
    <property type="match status" value="1"/>
</dbReference>
<dbReference type="GO" id="GO:0005737">
    <property type="term" value="C:cytoplasm"/>
    <property type="evidence" value="ECO:0007669"/>
    <property type="project" value="TreeGrafter"/>
</dbReference>
<gene>
    <name evidence="5" type="ORF">MELLADRAFT_35358</name>
</gene>
<dbReference type="FunFam" id="2.20.25.20:FF:000001">
    <property type="entry name" value="Casein kinase II subunit beta"/>
    <property type="match status" value="1"/>
</dbReference>
<evidence type="ECO:0000313" key="6">
    <source>
        <dbReference type="Proteomes" id="UP000001072"/>
    </source>
</evidence>
<dbReference type="InterPro" id="IPR000704">
    <property type="entry name" value="Casein_kinase_II_reg-sub"/>
</dbReference>
<dbReference type="EMBL" id="GL883103">
    <property type="protein sequence ID" value="EGG07711.1"/>
    <property type="molecule type" value="Genomic_DNA"/>
</dbReference>
<evidence type="ECO:0000313" key="5">
    <source>
        <dbReference type="EMBL" id="EGG07711.1"/>
    </source>
</evidence>
<name>F4RJ56_MELLP</name>
<dbReference type="GO" id="GO:0005956">
    <property type="term" value="C:protein kinase CK2 complex"/>
    <property type="evidence" value="ECO:0007669"/>
    <property type="project" value="UniProtKB-UniRule"/>
</dbReference>